<dbReference type="AlphaFoldDB" id="A0A653L0N7"/>
<dbReference type="EMBL" id="CABWLC010000012">
    <property type="protein sequence ID" value="VXA85189.1"/>
    <property type="molecule type" value="Genomic_DNA"/>
</dbReference>
<sequence>MGNPQGKYINTQDNYVRIDRGFIDLPPFIFLTIQSYQVKISSCWQANFVTLAHRILEFFVYVFTARNG</sequence>
<protein>
    <submittedName>
        <fullName evidence="1">Uncharacterized protein</fullName>
    </submittedName>
</protein>
<evidence type="ECO:0000313" key="2">
    <source>
        <dbReference type="Proteomes" id="UP000439123"/>
    </source>
</evidence>
<name>A0A653L0N7_AERVE</name>
<accession>A0A653L0N7</accession>
<proteinExistence type="predicted"/>
<evidence type="ECO:0000313" key="1">
    <source>
        <dbReference type="EMBL" id="VXA85189.1"/>
    </source>
</evidence>
<reference evidence="1 2" key="1">
    <citation type="submission" date="2019-10" db="EMBL/GenBank/DDBJ databases">
        <authorList>
            <person name="Karimi E."/>
        </authorList>
    </citation>
    <scope>NUCLEOTIDE SEQUENCE [LARGE SCALE GENOMIC DNA]</scope>
    <source>
        <strain evidence="1">Aeromonas sp. 8C</strain>
    </source>
</reference>
<gene>
    <name evidence="1" type="ORF">AERO8C_20339</name>
</gene>
<dbReference type="Proteomes" id="UP000439123">
    <property type="component" value="Unassembled WGS sequence"/>
</dbReference>
<organism evidence="1 2">
    <name type="scientific">Aeromonas veronii</name>
    <dbReference type="NCBI Taxonomy" id="654"/>
    <lineage>
        <taxon>Bacteria</taxon>
        <taxon>Pseudomonadati</taxon>
        <taxon>Pseudomonadota</taxon>
        <taxon>Gammaproteobacteria</taxon>
        <taxon>Aeromonadales</taxon>
        <taxon>Aeromonadaceae</taxon>
        <taxon>Aeromonas</taxon>
    </lineage>
</organism>